<protein>
    <submittedName>
        <fullName evidence="2">Uncharacterized protein</fullName>
    </submittedName>
</protein>
<accession>A0A401H0T0</accession>
<dbReference type="EMBL" id="BFAD01000012">
    <property type="protein sequence ID" value="GBE88003.1"/>
    <property type="molecule type" value="Genomic_DNA"/>
</dbReference>
<evidence type="ECO:0000256" key="1">
    <source>
        <dbReference type="SAM" id="MobiDB-lite"/>
    </source>
</evidence>
<dbReference type="AlphaFoldDB" id="A0A401H0T0"/>
<evidence type="ECO:0000313" key="3">
    <source>
        <dbReference type="Proteomes" id="UP000287166"/>
    </source>
</evidence>
<gene>
    <name evidence="2" type="ORF">SCP_1202290</name>
</gene>
<dbReference type="GeneID" id="38784920"/>
<name>A0A401H0T0_9APHY</name>
<dbReference type="Proteomes" id="UP000287166">
    <property type="component" value="Unassembled WGS sequence"/>
</dbReference>
<dbReference type="InParanoid" id="A0A401H0T0"/>
<feature type="region of interest" description="Disordered" evidence="1">
    <location>
        <begin position="1"/>
        <end position="20"/>
    </location>
</feature>
<organism evidence="2 3">
    <name type="scientific">Sparassis crispa</name>
    <dbReference type="NCBI Taxonomy" id="139825"/>
    <lineage>
        <taxon>Eukaryota</taxon>
        <taxon>Fungi</taxon>
        <taxon>Dikarya</taxon>
        <taxon>Basidiomycota</taxon>
        <taxon>Agaricomycotina</taxon>
        <taxon>Agaricomycetes</taxon>
        <taxon>Polyporales</taxon>
        <taxon>Sparassidaceae</taxon>
        <taxon>Sparassis</taxon>
    </lineage>
</organism>
<sequence>MFQRPSSQLSRPRTRERAVTQRRLHLTGRLKVGSLSRLFSKCTLSMHIKSTCMNFLLWSGLAVKKRRPGISGLLAVQAYRVSLLHL</sequence>
<evidence type="ECO:0000313" key="2">
    <source>
        <dbReference type="EMBL" id="GBE88003.1"/>
    </source>
</evidence>
<dbReference type="RefSeq" id="XP_027618916.1">
    <property type="nucleotide sequence ID" value="XM_027763115.1"/>
</dbReference>
<reference evidence="2 3" key="1">
    <citation type="journal article" date="2018" name="Sci. Rep.">
        <title>Genome sequence of the cauliflower mushroom Sparassis crispa (Hanabiratake) and its association with beneficial usage.</title>
        <authorList>
            <person name="Kiyama R."/>
            <person name="Furutani Y."/>
            <person name="Kawaguchi K."/>
            <person name="Nakanishi T."/>
        </authorList>
    </citation>
    <scope>NUCLEOTIDE SEQUENCE [LARGE SCALE GENOMIC DNA]</scope>
</reference>
<proteinExistence type="predicted"/>
<comment type="caution">
    <text evidence="2">The sequence shown here is derived from an EMBL/GenBank/DDBJ whole genome shotgun (WGS) entry which is preliminary data.</text>
</comment>
<feature type="compositionally biased region" description="Polar residues" evidence="1">
    <location>
        <begin position="1"/>
        <end position="11"/>
    </location>
</feature>
<keyword evidence="3" id="KW-1185">Reference proteome</keyword>